<proteinExistence type="predicted"/>
<protein>
    <submittedName>
        <fullName evidence="1">Uncharacterized protein</fullName>
    </submittedName>
</protein>
<organism evidence="1 2">
    <name type="scientific">Engystomops pustulosus</name>
    <name type="common">Tungara frog</name>
    <name type="synonym">Physalaemus pustulosus</name>
    <dbReference type="NCBI Taxonomy" id="76066"/>
    <lineage>
        <taxon>Eukaryota</taxon>
        <taxon>Metazoa</taxon>
        <taxon>Chordata</taxon>
        <taxon>Craniata</taxon>
        <taxon>Vertebrata</taxon>
        <taxon>Euteleostomi</taxon>
        <taxon>Amphibia</taxon>
        <taxon>Batrachia</taxon>
        <taxon>Anura</taxon>
        <taxon>Neobatrachia</taxon>
        <taxon>Hyloidea</taxon>
        <taxon>Leptodactylidae</taxon>
        <taxon>Leiuperinae</taxon>
        <taxon>Engystomops</taxon>
    </lineage>
</organism>
<keyword evidence="2" id="KW-1185">Reference proteome</keyword>
<comment type="caution">
    <text evidence="1">The sequence shown here is derived from an EMBL/GenBank/DDBJ whole genome shotgun (WGS) entry which is preliminary data.</text>
</comment>
<dbReference type="AlphaFoldDB" id="A0AAV7C4Y2"/>
<gene>
    <name evidence="1" type="ORF">GDO81_011028</name>
</gene>
<accession>A0AAV7C4Y2</accession>
<name>A0AAV7C4Y2_ENGPU</name>
<sequence>MVSVDVSLLTLPIGLKYIEVCRDIIEMRRTVDSLARNIKLFHQPLRSRLHIVLSWTSRPQTHQMFLCYSMVQSSPAEMYYKTICLNGQ</sequence>
<dbReference type="EMBL" id="WNYA01000004">
    <property type="protein sequence ID" value="KAG8579726.1"/>
    <property type="molecule type" value="Genomic_DNA"/>
</dbReference>
<evidence type="ECO:0000313" key="2">
    <source>
        <dbReference type="Proteomes" id="UP000824782"/>
    </source>
</evidence>
<reference evidence="1" key="1">
    <citation type="thesis" date="2020" institute="ProQuest LLC" country="789 East Eisenhower Parkway, Ann Arbor, MI, USA">
        <title>Comparative Genomics and Chromosome Evolution.</title>
        <authorList>
            <person name="Mudd A.B."/>
        </authorList>
    </citation>
    <scope>NUCLEOTIDE SEQUENCE</scope>
    <source>
        <strain evidence="1">237g6f4</strain>
        <tissue evidence="1">Blood</tissue>
    </source>
</reference>
<dbReference type="Proteomes" id="UP000824782">
    <property type="component" value="Unassembled WGS sequence"/>
</dbReference>
<evidence type="ECO:0000313" key="1">
    <source>
        <dbReference type="EMBL" id="KAG8579726.1"/>
    </source>
</evidence>